<dbReference type="InterPro" id="IPR050268">
    <property type="entry name" value="NADH-dep_flavin_reductase"/>
</dbReference>
<dbReference type="GO" id="GO:0042602">
    <property type="term" value="F:riboflavin reductase (NADPH) activity"/>
    <property type="evidence" value="ECO:0007669"/>
    <property type="project" value="TreeGrafter"/>
</dbReference>
<dbReference type="Proteomes" id="UP000193495">
    <property type="component" value="Unassembled WGS sequence"/>
</dbReference>
<dbReference type="Pfam" id="PF01613">
    <property type="entry name" value="Flavin_Reduct"/>
    <property type="match status" value="1"/>
</dbReference>
<dbReference type="Gene3D" id="2.30.110.10">
    <property type="entry name" value="Electron Transport, Fmn-binding Protein, Chain A"/>
    <property type="match status" value="1"/>
</dbReference>
<dbReference type="RefSeq" id="WP_085896086.1">
    <property type="nucleotide sequence ID" value="NZ_CAXPGX010000038.1"/>
</dbReference>
<name>A0A1X6Z818_9RHOB</name>
<evidence type="ECO:0000256" key="2">
    <source>
        <dbReference type="ARBA" id="ARBA00023002"/>
    </source>
</evidence>
<comment type="similarity">
    <text evidence="1">Belongs to the non-flavoprotein flavin reductase family.</text>
</comment>
<dbReference type="EMBL" id="PYGB01000004">
    <property type="protein sequence ID" value="PSK86774.1"/>
    <property type="molecule type" value="Genomic_DNA"/>
</dbReference>
<dbReference type="SUPFAM" id="SSF50475">
    <property type="entry name" value="FMN-binding split barrel"/>
    <property type="match status" value="1"/>
</dbReference>
<organism evidence="5 6">
    <name type="scientific">Limimaricola soesokkakensis</name>
    <dbReference type="NCBI Taxonomy" id="1343159"/>
    <lineage>
        <taxon>Bacteria</taxon>
        <taxon>Pseudomonadati</taxon>
        <taxon>Pseudomonadota</taxon>
        <taxon>Alphaproteobacteria</taxon>
        <taxon>Rhodobacterales</taxon>
        <taxon>Paracoccaceae</taxon>
        <taxon>Limimaricola</taxon>
    </lineage>
</organism>
<dbReference type="PANTHER" id="PTHR30466:SF11">
    <property type="entry name" value="FLAVIN-DEPENDENT MONOOXYGENASE, REDUCTASE SUBUNIT HSAB"/>
    <property type="match status" value="1"/>
</dbReference>
<proteinExistence type="inferred from homology"/>
<evidence type="ECO:0000313" key="4">
    <source>
        <dbReference type="EMBL" id="PSK86774.1"/>
    </source>
</evidence>
<dbReference type="InterPro" id="IPR012349">
    <property type="entry name" value="Split_barrel_FMN-bd"/>
</dbReference>
<evidence type="ECO:0000259" key="3">
    <source>
        <dbReference type="SMART" id="SM00903"/>
    </source>
</evidence>
<feature type="domain" description="Flavin reductase like" evidence="3">
    <location>
        <begin position="24"/>
        <end position="165"/>
    </location>
</feature>
<evidence type="ECO:0000313" key="5">
    <source>
        <dbReference type="EMBL" id="SLN41601.1"/>
    </source>
</evidence>
<dbReference type="AlphaFoldDB" id="A0A1X6Z818"/>
<keyword evidence="7" id="KW-1185">Reference proteome</keyword>
<dbReference type="Proteomes" id="UP000240624">
    <property type="component" value="Unassembled WGS sequence"/>
</dbReference>
<accession>A0A1X6Z818</accession>
<evidence type="ECO:0000313" key="7">
    <source>
        <dbReference type="Proteomes" id="UP000240624"/>
    </source>
</evidence>
<evidence type="ECO:0000256" key="1">
    <source>
        <dbReference type="ARBA" id="ARBA00008898"/>
    </source>
</evidence>
<dbReference type="PANTHER" id="PTHR30466">
    <property type="entry name" value="FLAVIN REDUCTASE"/>
    <property type="match status" value="1"/>
</dbReference>
<reference evidence="5 6" key="1">
    <citation type="submission" date="2017-03" db="EMBL/GenBank/DDBJ databases">
        <authorList>
            <person name="Afonso C.L."/>
            <person name="Miller P.J."/>
            <person name="Scott M.A."/>
            <person name="Spackman E."/>
            <person name="Goraichik I."/>
            <person name="Dimitrov K.M."/>
            <person name="Suarez D.L."/>
            <person name="Swayne D.E."/>
        </authorList>
    </citation>
    <scope>NUCLEOTIDE SEQUENCE [LARGE SCALE GENOMIC DNA]</scope>
    <source>
        <strain evidence="5 6">CECT 8367</strain>
    </source>
</reference>
<dbReference type="GO" id="GO:0010181">
    <property type="term" value="F:FMN binding"/>
    <property type="evidence" value="ECO:0007669"/>
    <property type="project" value="InterPro"/>
</dbReference>
<dbReference type="EC" id="1.5.1.42" evidence="5"/>
<keyword evidence="2 5" id="KW-0560">Oxidoreductase</keyword>
<dbReference type="OrthoDB" id="9792858at2"/>
<dbReference type="InterPro" id="IPR002563">
    <property type="entry name" value="Flavin_Rdtase-like_dom"/>
</dbReference>
<sequence length="169" mass="18117">MSAAAEITGFVPDAENTRLLRDAFGRFATGVTIVTVAGEDGPVAITANSFSSLSLDPPLVLWSPDRKSRRFGHFAHATNYVIHVLAAEQADLCFGVSKDAWKLGEHDLEVNADGVPVIPGALARFDCTREATHDGGDHVIVVGRVDRCELRDGTPLVFYAGKTARIAQD</sequence>
<gene>
    <name evidence="5" type="primary">ntaB</name>
    <name evidence="4" type="ORF">CLV79_104204</name>
    <name evidence="5" type="ORF">LOS8367_01747</name>
</gene>
<protein>
    <submittedName>
        <fullName evidence="5">FMN reductase (NADH) NtaB</fullName>
        <ecNumber evidence="5">1.5.1.42</ecNumber>
    </submittedName>
    <submittedName>
        <fullName evidence="4">Flavin reductase (DIM6/NTAB) family NADH-FMN oxidoreductase RutF</fullName>
    </submittedName>
</protein>
<evidence type="ECO:0000313" key="6">
    <source>
        <dbReference type="Proteomes" id="UP000193495"/>
    </source>
</evidence>
<reference evidence="4 7" key="2">
    <citation type="submission" date="2018-03" db="EMBL/GenBank/DDBJ databases">
        <title>Genomic Encyclopedia of Archaeal and Bacterial Type Strains, Phase II (KMG-II): from individual species to whole genera.</title>
        <authorList>
            <person name="Goeker M."/>
        </authorList>
    </citation>
    <scope>NUCLEOTIDE SEQUENCE [LARGE SCALE GENOMIC DNA]</scope>
    <source>
        <strain evidence="4 7">DSM 29956</strain>
    </source>
</reference>
<dbReference type="GO" id="GO:0052874">
    <property type="term" value="F:FMN reductase (NADH) activity"/>
    <property type="evidence" value="ECO:0007669"/>
    <property type="project" value="UniProtKB-EC"/>
</dbReference>
<dbReference type="SMART" id="SM00903">
    <property type="entry name" value="Flavin_Reduct"/>
    <property type="match status" value="1"/>
</dbReference>
<dbReference type="EMBL" id="FWFY01000004">
    <property type="protein sequence ID" value="SLN41601.1"/>
    <property type="molecule type" value="Genomic_DNA"/>
</dbReference>